<dbReference type="Proteomes" id="UP001596044">
    <property type="component" value="Unassembled WGS sequence"/>
</dbReference>
<dbReference type="Pfam" id="PF00395">
    <property type="entry name" value="SLH"/>
    <property type="match status" value="3"/>
</dbReference>
<accession>A0ABW0K7S0</accession>
<dbReference type="EMBL" id="JBHSMJ010000012">
    <property type="protein sequence ID" value="MFC5448901.1"/>
    <property type="molecule type" value="Genomic_DNA"/>
</dbReference>
<dbReference type="PROSITE" id="PS51272">
    <property type="entry name" value="SLH"/>
    <property type="match status" value="3"/>
</dbReference>
<evidence type="ECO:0000313" key="4">
    <source>
        <dbReference type="Proteomes" id="UP001596044"/>
    </source>
</evidence>
<feature type="domain" description="SLH" evidence="2">
    <location>
        <begin position="503"/>
        <end position="566"/>
    </location>
</feature>
<protein>
    <submittedName>
        <fullName evidence="3">S-layer homology domain-containing protein</fullName>
    </submittedName>
</protein>
<sequence>MAQRFFQLTPFKGAAALLALAACIQASPIQAQTTNLTPQVKLTIPASMVNIGQTTVIPVVVKPEEGIASYNLELHFDPNALEIVAITPKYGNADTAACKDAAEGCFQSGFDNTEGWLRAIWVDMSSGNHLIAAEQTLFEVTVRAKSTSTIGDQSLTLDESNPEQLTFTNAVFQGNATQTLSVSKTIGTLTVSRNDKSRSEQSTAALGGAATATPGGIAVYLDGKEQPQSATAVTSKANNQTVTTVSVDNDKVAEQVEKNGMHTLLLPVNSEGSDAVVAVLNGKLVKAMEGKDAIIQIQTGKVTYTLPASEIRIDAVSQAMGHNVSLEDIKINMKITDTAAEVVQAAEHKAADGQMNIIAKPVDFDLEATYGDHKEIIREFNRYIERSIALPDDVDPSKITTGVTIGSDGSLIHVPTKVHVENGKYYADINSLTNSSYTVIWNPKTFKDVENHWSRKDVNDLASRLIVQGTSDDQFTPDRSVTRAEFTAMVLRALGLHQPAAGSQASFRDVASGDWFKEAIDTGLSYQLISGYEDGTFQPNATITREEAMNVIARAMKLAQISTYVNAADMETLLGGYSDRDQLDEWAKQAAASALKQGIVEGSDGQLTPNAPVTRAQTAAMLHRLLVKADLINP</sequence>
<dbReference type="Pfam" id="PF00963">
    <property type="entry name" value="Cohesin"/>
    <property type="match status" value="1"/>
</dbReference>
<feature type="domain" description="SLH" evidence="2">
    <location>
        <begin position="574"/>
        <end position="634"/>
    </location>
</feature>
<proteinExistence type="predicted"/>
<feature type="chain" id="PRO_5046163982" evidence="1">
    <location>
        <begin position="32"/>
        <end position="634"/>
    </location>
</feature>
<name>A0ABW0K7S0_9BACL</name>
<dbReference type="PANTHER" id="PTHR43308">
    <property type="entry name" value="OUTER MEMBRANE PROTEIN ALPHA-RELATED"/>
    <property type="match status" value="1"/>
</dbReference>
<dbReference type="InterPro" id="IPR008965">
    <property type="entry name" value="CBM2/CBM3_carb-bd_dom_sf"/>
</dbReference>
<reference evidence="4" key="1">
    <citation type="journal article" date="2019" name="Int. J. Syst. Evol. Microbiol.">
        <title>The Global Catalogue of Microorganisms (GCM) 10K type strain sequencing project: providing services to taxonomists for standard genome sequencing and annotation.</title>
        <authorList>
            <consortium name="The Broad Institute Genomics Platform"/>
            <consortium name="The Broad Institute Genome Sequencing Center for Infectious Disease"/>
            <person name="Wu L."/>
            <person name="Ma J."/>
        </authorList>
    </citation>
    <scope>NUCLEOTIDE SEQUENCE [LARGE SCALE GENOMIC DNA]</scope>
    <source>
        <strain evidence="4">KACC 11904</strain>
    </source>
</reference>
<comment type="caution">
    <text evidence="3">The sequence shown here is derived from an EMBL/GenBank/DDBJ whole genome shotgun (WGS) entry which is preliminary data.</text>
</comment>
<dbReference type="PROSITE" id="PS51257">
    <property type="entry name" value="PROKAR_LIPOPROTEIN"/>
    <property type="match status" value="1"/>
</dbReference>
<feature type="signal peptide" evidence="1">
    <location>
        <begin position="1"/>
        <end position="31"/>
    </location>
</feature>
<evidence type="ECO:0000313" key="3">
    <source>
        <dbReference type="EMBL" id="MFC5448901.1"/>
    </source>
</evidence>
<keyword evidence="1" id="KW-0732">Signal</keyword>
<evidence type="ECO:0000259" key="2">
    <source>
        <dbReference type="PROSITE" id="PS51272"/>
    </source>
</evidence>
<keyword evidence="4" id="KW-1185">Reference proteome</keyword>
<organism evidence="3 4">
    <name type="scientific">Paenibacillus aestuarii</name>
    <dbReference type="NCBI Taxonomy" id="516965"/>
    <lineage>
        <taxon>Bacteria</taxon>
        <taxon>Bacillati</taxon>
        <taxon>Bacillota</taxon>
        <taxon>Bacilli</taxon>
        <taxon>Bacillales</taxon>
        <taxon>Paenibacillaceae</taxon>
        <taxon>Paenibacillus</taxon>
    </lineage>
</organism>
<gene>
    <name evidence="3" type="ORF">ACFPOG_11540</name>
</gene>
<dbReference type="CDD" id="cd08548">
    <property type="entry name" value="Type_I_cohesin_like"/>
    <property type="match status" value="1"/>
</dbReference>
<dbReference type="InterPro" id="IPR002102">
    <property type="entry name" value="Cohesin_dom"/>
</dbReference>
<dbReference type="RefSeq" id="WP_270878740.1">
    <property type="nucleotide sequence ID" value="NZ_JAQFVF010000021.1"/>
</dbReference>
<dbReference type="SUPFAM" id="SSF49384">
    <property type="entry name" value="Carbohydrate-binding domain"/>
    <property type="match status" value="1"/>
</dbReference>
<dbReference type="InterPro" id="IPR001119">
    <property type="entry name" value="SLH_dom"/>
</dbReference>
<dbReference type="InterPro" id="IPR051465">
    <property type="entry name" value="Cell_Envelope_Struct_Comp"/>
</dbReference>
<evidence type="ECO:0000256" key="1">
    <source>
        <dbReference type="SAM" id="SignalP"/>
    </source>
</evidence>
<feature type="domain" description="SLH" evidence="2">
    <location>
        <begin position="441"/>
        <end position="502"/>
    </location>
</feature>
<dbReference type="Gene3D" id="2.60.40.680">
    <property type="match status" value="1"/>
</dbReference>